<accession>A0A1M2VGY6</accession>
<dbReference type="PANTHER" id="PTHR10622:SF10">
    <property type="entry name" value="HET DOMAIN-CONTAINING PROTEIN"/>
    <property type="match status" value="1"/>
</dbReference>
<proteinExistence type="predicted"/>
<dbReference type="InterPro" id="IPR010730">
    <property type="entry name" value="HET"/>
</dbReference>
<comment type="caution">
    <text evidence="4">The sequence shown here is derived from an EMBL/GenBank/DDBJ whole genome shotgun (WGS) entry which is preliminary data.</text>
</comment>
<sequence>MLSFVYSSGRLVHAQRAFRWFDEPGDVSYAAVSCVWAEDEQSYQDLLDIQPSTSTENTCLTDPRLSSTIRHACTIAADAGYQYIWIPNCSINRTDSTELSAALNALWEWYARASVCFAYLADVGPNDTPRRPDSQFRKSSWHTDARTLQPLIASQNLVFLATAWSVLGTKMTLSSTIENVTGVDRTVLRGDVGVRDVSVARRMWWASKRHAQVEDAAYALLGLFEVRASATWGAEPQAFTRLQEEVARTIPDQSIFAWHYHLGHEHPDGVFALGPCCFARSGGVSPIPPDDLAARLGLSEEELVPCLPRALSPSALTMRLPLIPHHIETYPPTTAFYEVFGVAARFSHAAVLQCEDEHGRLLVLTLDRPPGSSKEYVVKAVETPLGRRDRVWSCPNPLAVYRDVAVVADVEILRGPLHTPWVQPAPGGRTPPTSVILDPACRAALEEQGYDVAYETLSQALVDDLYKRARGARILADVHRFVLSLRPVEDALRAGRISIEVVARRHSLAPIPDERIAVRWEDAEGEHAAVRVEDWRGGDTAPAGVRYVVGSQPGFAQVLCLHLSRPPYGDDVHLLRLELEELAGRSKPSTNSQAPIDEEAREETERSSALPRLPSIRGWASRRGGRGGSGKKAIVT</sequence>
<reference evidence="4 5" key="1">
    <citation type="submission" date="2016-10" db="EMBL/GenBank/DDBJ databases">
        <title>Genome sequence of the basidiomycete white-rot fungus Trametes pubescens.</title>
        <authorList>
            <person name="Makela M.R."/>
            <person name="Granchi Z."/>
            <person name="Peng M."/>
            <person name="De Vries R.P."/>
            <person name="Grigoriev I."/>
            <person name="Riley R."/>
            <person name="Hilden K."/>
        </authorList>
    </citation>
    <scope>NUCLEOTIDE SEQUENCE [LARGE SCALE GENOMIC DNA]</scope>
    <source>
        <strain evidence="4 5">FBCC735</strain>
    </source>
</reference>
<organism evidence="4 5">
    <name type="scientific">Trametes pubescens</name>
    <name type="common">White-rot fungus</name>
    <dbReference type="NCBI Taxonomy" id="154538"/>
    <lineage>
        <taxon>Eukaryota</taxon>
        <taxon>Fungi</taxon>
        <taxon>Dikarya</taxon>
        <taxon>Basidiomycota</taxon>
        <taxon>Agaricomycotina</taxon>
        <taxon>Agaricomycetes</taxon>
        <taxon>Polyporales</taxon>
        <taxon>Polyporaceae</taxon>
        <taxon>Trametes</taxon>
    </lineage>
</organism>
<evidence type="ECO:0000256" key="1">
    <source>
        <dbReference type="SAM" id="MobiDB-lite"/>
    </source>
</evidence>
<feature type="region of interest" description="Disordered" evidence="1">
    <location>
        <begin position="585"/>
        <end position="636"/>
    </location>
</feature>
<feature type="domain" description="DUF8212" evidence="3">
    <location>
        <begin position="237"/>
        <end position="261"/>
    </location>
</feature>
<dbReference type="Pfam" id="PF06985">
    <property type="entry name" value="HET"/>
    <property type="match status" value="1"/>
</dbReference>
<name>A0A1M2VGY6_TRAPU</name>
<dbReference type="AlphaFoldDB" id="A0A1M2VGY6"/>
<evidence type="ECO:0000259" key="2">
    <source>
        <dbReference type="Pfam" id="PF06985"/>
    </source>
</evidence>
<dbReference type="PANTHER" id="PTHR10622">
    <property type="entry name" value="HET DOMAIN-CONTAINING PROTEIN"/>
    <property type="match status" value="1"/>
</dbReference>
<dbReference type="EMBL" id="MNAD01001255">
    <property type="protein sequence ID" value="OJT06816.1"/>
    <property type="molecule type" value="Genomic_DNA"/>
</dbReference>
<evidence type="ECO:0000313" key="5">
    <source>
        <dbReference type="Proteomes" id="UP000184267"/>
    </source>
</evidence>
<dbReference type="InterPro" id="IPR058525">
    <property type="entry name" value="DUF8212"/>
</dbReference>
<dbReference type="STRING" id="154538.A0A1M2VGY6"/>
<evidence type="ECO:0000259" key="3">
    <source>
        <dbReference type="Pfam" id="PF26640"/>
    </source>
</evidence>
<dbReference type="Proteomes" id="UP000184267">
    <property type="component" value="Unassembled WGS sequence"/>
</dbReference>
<gene>
    <name evidence="4" type="ORF">TRAPUB_2333</name>
</gene>
<feature type="domain" description="Heterokaryon incompatibility" evidence="2">
    <location>
        <begin position="29"/>
        <end position="144"/>
    </location>
</feature>
<dbReference type="OMA" id="QCINTAN"/>
<keyword evidence="5" id="KW-1185">Reference proteome</keyword>
<dbReference type="Pfam" id="PF26640">
    <property type="entry name" value="DUF8212"/>
    <property type="match status" value="1"/>
</dbReference>
<dbReference type="OrthoDB" id="2741784at2759"/>
<protein>
    <submittedName>
        <fullName evidence="4">Vegetative incompatibility protein HET-E-1</fullName>
    </submittedName>
</protein>
<evidence type="ECO:0000313" key="4">
    <source>
        <dbReference type="EMBL" id="OJT06816.1"/>
    </source>
</evidence>